<evidence type="ECO:0000256" key="2">
    <source>
        <dbReference type="ARBA" id="ARBA00022602"/>
    </source>
</evidence>
<dbReference type="GO" id="GO:0004659">
    <property type="term" value="F:prenyltransferase activity"/>
    <property type="evidence" value="ECO:0007669"/>
    <property type="project" value="UniProtKB-KW"/>
</dbReference>
<dbReference type="Pfam" id="PF11468">
    <property type="entry name" value="PTase_Orf2"/>
    <property type="match status" value="1"/>
</dbReference>
<keyword evidence="5" id="KW-1185">Reference proteome</keyword>
<proteinExistence type="inferred from homology"/>
<comment type="caution">
    <text evidence="4">The sequence shown here is derived from an EMBL/GenBank/DDBJ whole genome shotgun (WGS) entry which is preliminary data.</text>
</comment>
<accession>A0A370IB74</accession>
<organism evidence="4 5">
    <name type="scientific">Nocardia pseudobrasiliensis</name>
    <dbReference type="NCBI Taxonomy" id="45979"/>
    <lineage>
        <taxon>Bacteria</taxon>
        <taxon>Bacillati</taxon>
        <taxon>Actinomycetota</taxon>
        <taxon>Actinomycetes</taxon>
        <taxon>Mycobacteriales</taxon>
        <taxon>Nocardiaceae</taxon>
        <taxon>Nocardia</taxon>
    </lineage>
</organism>
<evidence type="ECO:0000313" key="4">
    <source>
        <dbReference type="EMBL" id="RDI67976.1"/>
    </source>
</evidence>
<dbReference type="RefSeq" id="WP_067992369.1">
    <property type="nucleotide sequence ID" value="NZ_QQBC01000002.1"/>
</dbReference>
<dbReference type="InterPro" id="IPR033964">
    <property type="entry name" value="ABBA"/>
</dbReference>
<dbReference type="SFLD" id="SFLDG01163">
    <property type="entry name" value="II"/>
    <property type="match status" value="1"/>
</dbReference>
<evidence type="ECO:0000256" key="1">
    <source>
        <dbReference type="ARBA" id="ARBA00005368"/>
    </source>
</evidence>
<dbReference type="Proteomes" id="UP000254869">
    <property type="component" value="Unassembled WGS sequence"/>
</dbReference>
<keyword evidence="2" id="KW-0637">Prenyltransferase</keyword>
<gene>
    <name evidence="4" type="ORF">DFR76_102377</name>
</gene>
<dbReference type="InterPro" id="IPR036239">
    <property type="entry name" value="PrenylTrfase-like_sf"/>
</dbReference>
<reference evidence="4 5" key="1">
    <citation type="submission" date="2018-07" db="EMBL/GenBank/DDBJ databases">
        <title>Genomic Encyclopedia of Type Strains, Phase IV (KMG-IV): sequencing the most valuable type-strain genomes for metagenomic binning, comparative biology and taxonomic classification.</title>
        <authorList>
            <person name="Goeker M."/>
        </authorList>
    </citation>
    <scope>NUCLEOTIDE SEQUENCE [LARGE SCALE GENOMIC DNA]</scope>
    <source>
        <strain evidence="4 5">DSM 44290</strain>
    </source>
</reference>
<evidence type="ECO:0000256" key="3">
    <source>
        <dbReference type="ARBA" id="ARBA00022679"/>
    </source>
</evidence>
<comment type="similarity">
    <text evidence="1">Belongs to the aromatic prenyltransferase family.</text>
</comment>
<dbReference type="AlphaFoldDB" id="A0A370IB74"/>
<dbReference type="SFLD" id="SFLDS00036">
    <property type="entry name" value="Aromatic_Prenyltransferase"/>
    <property type="match status" value="1"/>
</dbReference>
<protein>
    <submittedName>
        <fullName evidence="4">Aromatic prenyltransferase Orf2</fullName>
    </submittedName>
</protein>
<sequence length="299" mass="32782">MTTAVVTPARLQDDLSSYASLVNAPYDPSVVSGVLDALAGVWPSSWLAVRTTTKAEREVSIRFMNLAADADPVGRLRRAGLLRFDGHPRERLLESVLAAGPVMYGVDVAVGTGVQKIWLVIPELMSVERLLSLRGLPAAVHEYAEHLRRWTDDRICMIALDFENGTMNIYGQVFQPGRLEAADIATVLSEVGAVPAGAADLAALESASYTIYWTFDWERAGVRRVCFPRRFTRENFPVRLDPLLAKFVAGAPLVEPGPHGFTLYIAYGPGGRYYKVQADYVALGAEIRLPGNVEVPRTH</sequence>
<name>A0A370IB74_9NOCA</name>
<dbReference type="InterPro" id="IPR020965">
    <property type="entry name" value="Prenyltransferase_CloQ"/>
</dbReference>
<dbReference type="SUPFAM" id="SSF143492">
    <property type="entry name" value="Prenyltransferase-like"/>
    <property type="match status" value="1"/>
</dbReference>
<evidence type="ECO:0000313" key="5">
    <source>
        <dbReference type="Proteomes" id="UP000254869"/>
    </source>
</evidence>
<dbReference type="EMBL" id="QQBC01000002">
    <property type="protein sequence ID" value="RDI67976.1"/>
    <property type="molecule type" value="Genomic_DNA"/>
</dbReference>
<keyword evidence="3 4" id="KW-0808">Transferase</keyword>